<dbReference type="GO" id="GO:0046872">
    <property type="term" value="F:metal ion binding"/>
    <property type="evidence" value="ECO:0007669"/>
    <property type="project" value="UniProtKB-KW"/>
</dbReference>
<comment type="similarity">
    <text evidence="4">Belongs to the peptidase M29 family.</text>
</comment>
<dbReference type="GO" id="GO:0008237">
    <property type="term" value="F:metallopeptidase activity"/>
    <property type="evidence" value="ECO:0007669"/>
    <property type="project" value="UniProtKB-KW"/>
</dbReference>
<name>A0A1F7KAM1_9BACT</name>
<keyword evidence="5" id="KW-0031">Aminopeptidase</keyword>
<evidence type="ECO:0008006" key="12">
    <source>
        <dbReference type="Google" id="ProtNLM"/>
    </source>
</evidence>
<dbReference type="GO" id="GO:0004177">
    <property type="term" value="F:aminopeptidase activity"/>
    <property type="evidence" value="ECO:0007669"/>
    <property type="project" value="UniProtKB-KW"/>
</dbReference>
<dbReference type="InterPro" id="IPR000787">
    <property type="entry name" value="Peptidase_M29"/>
</dbReference>
<dbReference type="GO" id="GO:0006508">
    <property type="term" value="P:proteolysis"/>
    <property type="evidence" value="ECO:0007669"/>
    <property type="project" value="UniProtKB-KW"/>
</dbReference>
<dbReference type="EMBL" id="MGBG01000013">
    <property type="protein sequence ID" value="OGK64908.1"/>
    <property type="molecule type" value="Genomic_DNA"/>
</dbReference>
<dbReference type="PANTHER" id="PTHR34448:SF3">
    <property type="entry name" value="AMINOPEPTIDASE AMPS"/>
    <property type="match status" value="1"/>
</dbReference>
<evidence type="ECO:0000256" key="8">
    <source>
        <dbReference type="ARBA" id="ARBA00022801"/>
    </source>
</evidence>
<dbReference type="SUPFAM" id="SSF144052">
    <property type="entry name" value="Thermophilic metalloprotease-like"/>
    <property type="match status" value="1"/>
</dbReference>
<proteinExistence type="inferred from homology"/>
<comment type="cofactor">
    <cofactor evidence="2">
        <name>Mg(2+)</name>
        <dbReference type="ChEBI" id="CHEBI:18420"/>
    </cofactor>
</comment>
<evidence type="ECO:0000256" key="9">
    <source>
        <dbReference type="ARBA" id="ARBA00023049"/>
    </source>
</evidence>
<reference evidence="10 11" key="1">
    <citation type="journal article" date="2016" name="Nat. Commun.">
        <title>Thousands of microbial genomes shed light on interconnected biogeochemical processes in an aquifer system.</title>
        <authorList>
            <person name="Anantharaman K."/>
            <person name="Brown C.T."/>
            <person name="Hug L.A."/>
            <person name="Sharon I."/>
            <person name="Castelle C.J."/>
            <person name="Probst A.J."/>
            <person name="Thomas B.C."/>
            <person name="Singh A."/>
            <person name="Wilkins M.J."/>
            <person name="Karaoz U."/>
            <person name="Brodie E.L."/>
            <person name="Williams K.H."/>
            <person name="Hubbard S.S."/>
            <person name="Banfield J.F."/>
        </authorList>
    </citation>
    <scope>NUCLEOTIDE SEQUENCE [LARGE SCALE GENOMIC DNA]</scope>
</reference>
<dbReference type="Proteomes" id="UP000178450">
    <property type="component" value="Unassembled WGS sequence"/>
</dbReference>
<dbReference type="InterPro" id="IPR052170">
    <property type="entry name" value="M29_Exopeptidase"/>
</dbReference>
<keyword evidence="6" id="KW-0645">Protease</keyword>
<comment type="cofactor">
    <cofactor evidence="3">
        <name>Zn(2+)</name>
        <dbReference type="ChEBI" id="CHEBI:29105"/>
    </cofactor>
</comment>
<dbReference type="PANTHER" id="PTHR34448">
    <property type="entry name" value="AMINOPEPTIDASE"/>
    <property type="match status" value="1"/>
</dbReference>
<evidence type="ECO:0000256" key="1">
    <source>
        <dbReference type="ARBA" id="ARBA00001941"/>
    </source>
</evidence>
<gene>
    <name evidence="10" type="ORF">A2209_04395</name>
</gene>
<evidence type="ECO:0000313" key="10">
    <source>
        <dbReference type="EMBL" id="OGK64908.1"/>
    </source>
</evidence>
<protein>
    <recommendedName>
        <fullName evidence="12">Thermophilic metalloprotease (M29) superfamily</fullName>
    </recommendedName>
</protein>
<dbReference type="AlphaFoldDB" id="A0A1F7KAM1"/>
<dbReference type="InterPro" id="IPR035097">
    <property type="entry name" value="M29_N-terminal"/>
</dbReference>
<dbReference type="Pfam" id="PF02073">
    <property type="entry name" value="Peptidase_M29"/>
    <property type="match status" value="1"/>
</dbReference>
<keyword evidence="8" id="KW-0378">Hydrolase</keyword>
<evidence type="ECO:0000256" key="7">
    <source>
        <dbReference type="ARBA" id="ARBA00022723"/>
    </source>
</evidence>
<accession>A0A1F7KAM1</accession>
<dbReference type="Gene3D" id="3.40.1830.10">
    <property type="entry name" value="Thermophilic metalloprotease (M29)"/>
    <property type="match status" value="1"/>
</dbReference>
<evidence type="ECO:0000256" key="2">
    <source>
        <dbReference type="ARBA" id="ARBA00001946"/>
    </source>
</evidence>
<organism evidence="10 11">
    <name type="scientific">Candidatus Roizmanbacteria bacterium RIFOXYA1_FULL_41_12</name>
    <dbReference type="NCBI Taxonomy" id="1802082"/>
    <lineage>
        <taxon>Bacteria</taxon>
        <taxon>Candidatus Roizmaniibacteriota</taxon>
    </lineage>
</organism>
<sequence>MVNADYLPSARILKRYSQVLIDFALGSGQGIKKNDVILLQYDQPAKPLAMAVYQRILEKGAHSVVRQHEEDFDKVFYHQASKSQLQFFPKQYSRALVKTIDHRLYLIADEDPLYLKEISPTKIALVNAAKKPLKQWLTDKEDQGKLTWTLALYGTAGMAKQAGLTIGQYWQQIKKACYLNEDEPMAKWQQIFDQTKRIITKLNQLPIGKIRVLAKNTDLTYVLGDKRAWIGGSGRNIPSFEIFTSPDWRGTNGHIYFDFPLYRYGNVIDGIYLEFKNGKVIKARANKNQTLLEQIIKQKNADRVGEFSLTDKRFSQINKFMANTLYDENFGGRFGNTHLALGSSYHDCFRGNPKTMKTADWNKLGYNDSAEHTDIIAKQDRRVEAILKNGQTKIIYQHGSFLL</sequence>
<comment type="caution">
    <text evidence="10">The sequence shown here is derived from an EMBL/GenBank/DDBJ whole genome shotgun (WGS) entry which is preliminary data.</text>
</comment>
<keyword evidence="9" id="KW-0482">Metalloprotease</keyword>
<evidence type="ECO:0000256" key="4">
    <source>
        <dbReference type="ARBA" id="ARBA00008236"/>
    </source>
</evidence>
<evidence type="ECO:0000256" key="3">
    <source>
        <dbReference type="ARBA" id="ARBA00001947"/>
    </source>
</evidence>
<keyword evidence="7" id="KW-0479">Metal-binding</keyword>
<evidence type="ECO:0000256" key="6">
    <source>
        <dbReference type="ARBA" id="ARBA00022670"/>
    </source>
</evidence>
<evidence type="ECO:0000256" key="5">
    <source>
        <dbReference type="ARBA" id="ARBA00022438"/>
    </source>
</evidence>
<evidence type="ECO:0000313" key="11">
    <source>
        <dbReference type="Proteomes" id="UP000178450"/>
    </source>
</evidence>
<comment type="cofactor">
    <cofactor evidence="1">
        <name>Co(2+)</name>
        <dbReference type="ChEBI" id="CHEBI:48828"/>
    </cofactor>
</comment>